<dbReference type="PANTHER" id="PTHR43350:SF2">
    <property type="entry name" value="GROES-LIKE ZINC-BINDING ALCOHOL DEHYDROGENASE FAMILY PROTEIN"/>
    <property type="match status" value="1"/>
</dbReference>
<accession>A0A7J6PBC8</accession>
<dbReference type="SUPFAM" id="SSF50129">
    <property type="entry name" value="GroES-like"/>
    <property type="match status" value="1"/>
</dbReference>
<dbReference type="Gene3D" id="3.90.180.10">
    <property type="entry name" value="Medium-chain alcohol dehydrogenases, catalytic domain"/>
    <property type="match status" value="1"/>
</dbReference>
<protein>
    <recommendedName>
        <fullName evidence="7">Alcohol dehydrogenase-like N-terminal domain-containing protein</fullName>
    </recommendedName>
</protein>
<dbReference type="InterPro" id="IPR011032">
    <property type="entry name" value="GroES-like_sf"/>
</dbReference>
<dbReference type="AlphaFoldDB" id="A0A7J6PBC8"/>
<evidence type="ECO:0000256" key="4">
    <source>
        <dbReference type="ARBA" id="ARBA00022833"/>
    </source>
</evidence>
<sequence length="872" mass="93488">MSSSTVPAKTTMMGAVIHCDRRGAPESERHRRPVSCVGAQGRSAHTGLIKVLRGGICGTDIHMLKGYVDDAVAVDGKSPLVLGHEFVGIDTKTNRRVVAGINIPCGRCRLCRQAAASAGDEDLLVRRRNHCPHRHCIGIHQWSGCHTEYLLAPSRNLFNVPESLTDLEACCTEPLAAALRIVEQGIVKAGDRVCVIGGGRLGLMVADVLMRLPLAQRVTNKAAEEGRPLKQLCVIGTDVDRMRQVLGLPLEGPAATDRSCYRALVNSPDGASQLEVKLVSRYSPECATVGGSDDDDEPQLFDVVVECTGSSSYAAALNNALNLCRKMGTIVMKTTASAEEKPSSDQSLSVGSLMTRCVVDEMKLTGSRCGPMGAGLRFIEEAKKESPNDIPAQPSLTPCPKCGSSVMSSLACPPPLCLDRHIGAVVPLSEAVKAYTLAAVHHTKEMLDGGCAVATGRIITIRHAVVGGYQDDSHHLQWRLPSVSAREISQACNSAGVAYISERFSALGRRMILGFRFDPTAAVYEVEVRATTTTMDAMRRRLQRSRGEPSTDPFTTPRKSSTIPRELPYPFPFYTVTIAWKGAIEDATQVQGDEGDAATSTTSASSSASGPRQLGHPICDDRRPGLCKHGALAARVLLTDRDGPAPARGGAQQTMGEASPCSECKTPETQDRQVSSTTGKPDPFMNQGDITTVDDGTRAQYGRVALEAWSSDLPGVRLCQVKVGDDAICSLLVKMPSDGQSVNLLMSVCSACSAPTESHRGPRDQCVHVRAAIALLNEKHGRDQQGQVVADMPRPVPSIVGDAHGERRHTLRSTARPTDNIARRLVFTGPSQESKEAIPDNVLDPKRSVPLVVIDDAEPPRTERFTHSGLPR</sequence>
<evidence type="ECO:0000313" key="8">
    <source>
        <dbReference type="EMBL" id="KAF4693272.1"/>
    </source>
</evidence>
<keyword evidence="5" id="KW-0560">Oxidoreductase</keyword>
<keyword evidence="3" id="KW-0479">Metal-binding</keyword>
<proteinExistence type="inferred from homology"/>
<evidence type="ECO:0000313" key="9">
    <source>
        <dbReference type="Proteomes" id="UP000541610"/>
    </source>
</evidence>
<dbReference type="OrthoDB" id="3941538at2759"/>
<dbReference type="PANTHER" id="PTHR43350">
    <property type="entry name" value="NAD-DEPENDENT ALCOHOL DEHYDROGENASE"/>
    <property type="match status" value="1"/>
</dbReference>
<dbReference type="Pfam" id="PF08240">
    <property type="entry name" value="ADH_N"/>
    <property type="match status" value="1"/>
</dbReference>
<evidence type="ECO:0000256" key="3">
    <source>
        <dbReference type="ARBA" id="ARBA00022723"/>
    </source>
</evidence>
<comment type="similarity">
    <text evidence="2">Belongs to the zinc-containing alcohol dehydrogenase family.</text>
</comment>
<name>A0A7J6PBC8_PEROL</name>
<comment type="caution">
    <text evidence="8">The sequence shown here is derived from an EMBL/GenBank/DDBJ whole genome shotgun (WGS) entry which is preliminary data.</text>
</comment>
<dbReference type="EMBL" id="JABANP010000048">
    <property type="protein sequence ID" value="KAF4693272.1"/>
    <property type="molecule type" value="Genomic_DNA"/>
</dbReference>
<evidence type="ECO:0000256" key="5">
    <source>
        <dbReference type="ARBA" id="ARBA00023002"/>
    </source>
</evidence>
<dbReference type="GO" id="GO:0046872">
    <property type="term" value="F:metal ion binding"/>
    <property type="evidence" value="ECO:0007669"/>
    <property type="project" value="UniProtKB-KW"/>
</dbReference>
<dbReference type="InterPro" id="IPR013154">
    <property type="entry name" value="ADH-like_N"/>
</dbReference>
<evidence type="ECO:0000256" key="2">
    <source>
        <dbReference type="ARBA" id="ARBA00008072"/>
    </source>
</evidence>
<reference evidence="8 9" key="1">
    <citation type="submission" date="2020-04" db="EMBL/GenBank/DDBJ databases">
        <title>Perkinsus olseni comparative genomics.</title>
        <authorList>
            <person name="Bogema D.R."/>
        </authorList>
    </citation>
    <scope>NUCLEOTIDE SEQUENCE [LARGE SCALE GENOMIC DNA]</scope>
    <source>
        <strain evidence="8">00978-12</strain>
    </source>
</reference>
<dbReference type="GO" id="GO:0016491">
    <property type="term" value="F:oxidoreductase activity"/>
    <property type="evidence" value="ECO:0007669"/>
    <property type="project" value="UniProtKB-KW"/>
</dbReference>
<evidence type="ECO:0000256" key="1">
    <source>
        <dbReference type="ARBA" id="ARBA00001947"/>
    </source>
</evidence>
<feature type="region of interest" description="Disordered" evidence="6">
    <location>
        <begin position="641"/>
        <end position="693"/>
    </location>
</feature>
<organism evidence="8 9">
    <name type="scientific">Perkinsus olseni</name>
    <name type="common">Perkinsus atlanticus</name>
    <dbReference type="NCBI Taxonomy" id="32597"/>
    <lineage>
        <taxon>Eukaryota</taxon>
        <taxon>Sar</taxon>
        <taxon>Alveolata</taxon>
        <taxon>Perkinsozoa</taxon>
        <taxon>Perkinsea</taxon>
        <taxon>Perkinsida</taxon>
        <taxon>Perkinsidae</taxon>
        <taxon>Perkinsus</taxon>
    </lineage>
</organism>
<keyword evidence="4" id="KW-0862">Zinc</keyword>
<comment type="cofactor">
    <cofactor evidence="1">
        <name>Zn(2+)</name>
        <dbReference type="ChEBI" id="CHEBI:29105"/>
    </cofactor>
</comment>
<feature type="compositionally biased region" description="Low complexity" evidence="6">
    <location>
        <begin position="597"/>
        <end position="609"/>
    </location>
</feature>
<feature type="region of interest" description="Disordered" evidence="6">
    <location>
        <begin position="591"/>
        <end position="616"/>
    </location>
</feature>
<evidence type="ECO:0000259" key="7">
    <source>
        <dbReference type="Pfam" id="PF08240"/>
    </source>
</evidence>
<feature type="compositionally biased region" description="Polar residues" evidence="6">
    <location>
        <begin position="552"/>
        <end position="562"/>
    </location>
</feature>
<feature type="domain" description="Alcohol dehydrogenase-like N-terminal" evidence="7">
    <location>
        <begin position="47"/>
        <end position="162"/>
    </location>
</feature>
<gene>
    <name evidence="8" type="ORF">FOZ60_011496</name>
</gene>
<evidence type="ECO:0000256" key="6">
    <source>
        <dbReference type="SAM" id="MobiDB-lite"/>
    </source>
</evidence>
<dbReference type="Gene3D" id="3.40.50.720">
    <property type="entry name" value="NAD(P)-binding Rossmann-like Domain"/>
    <property type="match status" value="1"/>
</dbReference>
<feature type="region of interest" description="Disordered" evidence="6">
    <location>
        <begin position="542"/>
        <end position="562"/>
    </location>
</feature>
<dbReference type="Proteomes" id="UP000541610">
    <property type="component" value="Unassembled WGS sequence"/>
</dbReference>